<gene>
    <name evidence="1" type="primary">RvY_10081-1</name>
    <name evidence="1" type="synonym">RvY_10081.1</name>
    <name evidence="1" type="ORF">RvY_10081</name>
</gene>
<dbReference type="EMBL" id="BDGG01000005">
    <property type="protein sequence ID" value="GAU99020.1"/>
    <property type="molecule type" value="Genomic_DNA"/>
</dbReference>
<name>A0A1D1VDP2_RAMVA</name>
<dbReference type="Proteomes" id="UP000186922">
    <property type="component" value="Unassembled WGS sequence"/>
</dbReference>
<evidence type="ECO:0000313" key="1">
    <source>
        <dbReference type="EMBL" id="GAU99020.1"/>
    </source>
</evidence>
<proteinExistence type="predicted"/>
<accession>A0A1D1VDP2</accession>
<evidence type="ECO:0000313" key="2">
    <source>
        <dbReference type="Proteomes" id="UP000186922"/>
    </source>
</evidence>
<organism evidence="1 2">
    <name type="scientific">Ramazzottius varieornatus</name>
    <name type="common">Water bear</name>
    <name type="synonym">Tardigrade</name>
    <dbReference type="NCBI Taxonomy" id="947166"/>
    <lineage>
        <taxon>Eukaryota</taxon>
        <taxon>Metazoa</taxon>
        <taxon>Ecdysozoa</taxon>
        <taxon>Tardigrada</taxon>
        <taxon>Eutardigrada</taxon>
        <taxon>Parachela</taxon>
        <taxon>Hypsibioidea</taxon>
        <taxon>Ramazzottiidae</taxon>
        <taxon>Ramazzottius</taxon>
    </lineage>
</organism>
<protein>
    <submittedName>
        <fullName evidence="1">Uncharacterized protein</fullName>
    </submittedName>
</protein>
<sequence length="141" mass="15948">MDLLSNQLLAVNIAVTAAPQRPPEVDQITVLTEGQMSAVAELICNVIRNCATASSLLSSLNRQPPFYKVRAQQRHAFWELYRDDDDDLKKFFGVQRSTFAKLLRGLKPYLQPTRDSLLGRPEHPLELQVARDLHYLTKGTS</sequence>
<comment type="caution">
    <text evidence="1">The sequence shown here is derived from an EMBL/GenBank/DDBJ whole genome shotgun (WGS) entry which is preliminary data.</text>
</comment>
<dbReference type="AlphaFoldDB" id="A0A1D1VDP2"/>
<keyword evidence="2" id="KW-1185">Reference proteome</keyword>
<reference evidence="1 2" key="1">
    <citation type="journal article" date="2016" name="Nat. Commun.">
        <title>Extremotolerant tardigrade genome and improved radiotolerance of human cultured cells by tardigrade-unique protein.</title>
        <authorList>
            <person name="Hashimoto T."/>
            <person name="Horikawa D.D."/>
            <person name="Saito Y."/>
            <person name="Kuwahara H."/>
            <person name="Kozuka-Hata H."/>
            <person name="Shin-I T."/>
            <person name="Minakuchi Y."/>
            <person name="Ohishi K."/>
            <person name="Motoyama A."/>
            <person name="Aizu T."/>
            <person name="Enomoto A."/>
            <person name="Kondo K."/>
            <person name="Tanaka S."/>
            <person name="Hara Y."/>
            <person name="Koshikawa S."/>
            <person name="Sagara H."/>
            <person name="Miura T."/>
            <person name="Yokobori S."/>
            <person name="Miyagawa K."/>
            <person name="Suzuki Y."/>
            <person name="Kubo T."/>
            <person name="Oyama M."/>
            <person name="Kohara Y."/>
            <person name="Fujiyama A."/>
            <person name="Arakawa K."/>
            <person name="Katayama T."/>
            <person name="Toyoda A."/>
            <person name="Kunieda T."/>
        </authorList>
    </citation>
    <scope>NUCLEOTIDE SEQUENCE [LARGE SCALE GENOMIC DNA]</scope>
    <source>
        <strain evidence="1 2">YOKOZUNA-1</strain>
    </source>
</reference>